<evidence type="ECO:0000256" key="5">
    <source>
        <dbReference type="ARBA" id="ARBA00022692"/>
    </source>
</evidence>
<accession>E8QX23</accession>
<dbReference type="GO" id="GO:0016020">
    <property type="term" value="C:membrane"/>
    <property type="evidence" value="ECO:0007669"/>
    <property type="project" value="UniProtKB-SubCell"/>
</dbReference>
<proteinExistence type="inferred from homology"/>
<evidence type="ECO:0000256" key="7">
    <source>
        <dbReference type="ARBA" id="ARBA00022989"/>
    </source>
</evidence>
<feature type="region of interest" description="Disordered" evidence="13">
    <location>
        <begin position="23"/>
        <end position="48"/>
    </location>
</feature>
<evidence type="ECO:0000256" key="1">
    <source>
        <dbReference type="ARBA" id="ARBA00004141"/>
    </source>
</evidence>
<keyword evidence="5 14" id="KW-0812">Transmembrane</keyword>
<protein>
    <submittedName>
        <fullName evidence="16">Rhodopsin</fullName>
    </submittedName>
</protein>
<dbReference type="RefSeq" id="WP_013566350.1">
    <property type="nucleotide sequence ID" value="NC_014962.1"/>
</dbReference>
<comment type="PTM">
    <text evidence="12">Contains one covalently linked retinal chromophore.</text>
</comment>
<feature type="site" description="Primary proton donor" evidence="11">
    <location>
        <position position="149"/>
    </location>
</feature>
<evidence type="ECO:0000256" key="10">
    <source>
        <dbReference type="ARBA" id="ARBA00023170"/>
    </source>
</evidence>
<reference key="1">
    <citation type="submission" date="2010-11" db="EMBL/GenBank/DDBJ databases">
        <title>The complete sequence of chromosome of Isophaera pallida ATCC 43644.</title>
        <authorList>
            <consortium name="US DOE Joint Genome Institute (JGI-PGF)"/>
            <person name="Lucas S."/>
            <person name="Copeland A."/>
            <person name="Lapidus A."/>
            <person name="Bruce D."/>
            <person name="Goodwin L."/>
            <person name="Pitluck S."/>
            <person name="Kyrpides N."/>
            <person name="Mavromatis K."/>
            <person name="Pagani I."/>
            <person name="Ivanova N."/>
            <person name="Saunders E."/>
            <person name="Brettin T."/>
            <person name="Detter J.C."/>
            <person name="Han C."/>
            <person name="Tapia R."/>
            <person name="Land M."/>
            <person name="Hauser L."/>
            <person name="Markowitz V."/>
            <person name="Cheng J.-F."/>
            <person name="Hugenholtz P."/>
            <person name="Woyke T."/>
            <person name="Wu D."/>
            <person name="Eisen J.A."/>
        </authorList>
    </citation>
    <scope>NUCLEOTIDE SEQUENCE</scope>
    <source>
        <strain>ATCC 43644</strain>
    </source>
</reference>
<evidence type="ECO:0000313" key="17">
    <source>
        <dbReference type="Proteomes" id="UP000008631"/>
    </source>
</evidence>
<reference evidence="16 17" key="2">
    <citation type="journal article" date="2011" name="Stand. Genomic Sci.">
        <title>Complete genome sequence of Isosphaera pallida type strain (IS1B).</title>
        <authorList>
            <consortium name="US DOE Joint Genome Institute (JGI-PGF)"/>
            <person name="Goker M."/>
            <person name="Cleland D."/>
            <person name="Saunders E."/>
            <person name="Lapidus A."/>
            <person name="Nolan M."/>
            <person name="Lucas S."/>
            <person name="Hammon N."/>
            <person name="Deshpande S."/>
            <person name="Cheng J.F."/>
            <person name="Tapia R."/>
            <person name="Han C."/>
            <person name="Goodwin L."/>
            <person name="Pitluck S."/>
            <person name="Liolios K."/>
            <person name="Pagani I."/>
            <person name="Ivanova N."/>
            <person name="Mavromatis K."/>
            <person name="Pati A."/>
            <person name="Chen A."/>
            <person name="Palaniappan K."/>
            <person name="Land M."/>
            <person name="Hauser L."/>
            <person name="Chang Y.J."/>
            <person name="Jeffries C.D."/>
            <person name="Detter J.C."/>
            <person name="Beck B."/>
            <person name="Woyke T."/>
            <person name="Bristow J."/>
            <person name="Eisen J.A."/>
            <person name="Markowitz V."/>
            <person name="Hugenholtz P."/>
            <person name="Kyrpides N.C."/>
            <person name="Klenk H.P."/>
        </authorList>
    </citation>
    <scope>NUCLEOTIDE SEQUENCE [LARGE SCALE GENOMIC DNA]</scope>
    <source>
        <strain evidence="17">ATCC 43644 / DSM 9630 / IS1B</strain>
    </source>
</reference>
<sequence length="308" mass="33268">MTTSLLTAGLLLFFAQEGSTAAPAPEAPAAAPAATETSAAPSKEPGLPTLTPAQYSTVYNMFSFTIASMGASALFFFLSRNQLAPKYRPAMMVSGLVVSIACYHYFRIFESWEAAYELTGGQYVPTGAVFNDAYRYADWLLTVPLLMVELIAVLALPKGEGRGLLVRLSVAAFFMIALGYPGEIAKYEAGAQYWIFFVLSMIPFLYILFVLLTELTKSLERQPENVRGYISAARLIVLVSWCFYPIAYLASGVGGLSGAQAEVGLQVGYTIADIVAKAVFGVYIYFIARTKSENEGYEVSAQPAVATA</sequence>
<dbReference type="eggNOG" id="COG5524">
    <property type="taxonomic scope" value="Bacteria"/>
</dbReference>
<feature type="transmembrane region" description="Helical" evidence="14">
    <location>
        <begin position="193"/>
        <end position="216"/>
    </location>
</feature>
<dbReference type="InterPro" id="IPR017402">
    <property type="entry name" value="Proteorhodopsin"/>
</dbReference>
<feature type="transmembrane region" description="Helical" evidence="14">
    <location>
        <begin position="57"/>
        <end position="78"/>
    </location>
</feature>
<comment type="subcellular location">
    <subcellularLocation>
        <location evidence="1">Membrane</location>
        <topology evidence="1">Multi-pass membrane protein</topology>
    </subcellularLocation>
</comment>
<feature type="transmembrane region" description="Helical" evidence="14">
    <location>
        <begin position="90"/>
        <end position="106"/>
    </location>
</feature>
<keyword evidence="10" id="KW-0675">Receptor</keyword>
<dbReference type="PANTHER" id="PTHR28286">
    <property type="match status" value="1"/>
</dbReference>
<dbReference type="InterPro" id="IPR018229">
    <property type="entry name" value="Rhodopsin_retinal_BS"/>
</dbReference>
<dbReference type="PROSITE" id="PS00950">
    <property type="entry name" value="BACTERIAL_OPSIN_1"/>
    <property type="match status" value="1"/>
</dbReference>
<feature type="transmembrane region" description="Helical" evidence="14">
    <location>
        <begin position="139"/>
        <end position="157"/>
    </location>
</feature>
<organism evidence="16 17">
    <name type="scientific">Isosphaera pallida (strain ATCC 43644 / DSM 9630 / IS1B)</name>
    <dbReference type="NCBI Taxonomy" id="575540"/>
    <lineage>
        <taxon>Bacteria</taxon>
        <taxon>Pseudomonadati</taxon>
        <taxon>Planctomycetota</taxon>
        <taxon>Planctomycetia</taxon>
        <taxon>Isosphaerales</taxon>
        <taxon>Isosphaeraceae</taxon>
        <taxon>Isosphaera</taxon>
    </lineage>
</organism>
<name>E8QX23_ISOPI</name>
<dbReference type="PANTHER" id="PTHR28286:SF2">
    <property type="entry name" value="BACTERIORHODOPSIN _OPSIN, NOPA (EUROFUNG)"/>
    <property type="match status" value="1"/>
</dbReference>
<comment type="similarity">
    <text evidence="2">Belongs to the archaeal/bacterial/fungal opsin family.</text>
</comment>
<evidence type="ECO:0000313" key="16">
    <source>
        <dbReference type="EMBL" id="ADV64062.1"/>
    </source>
</evidence>
<keyword evidence="7 14" id="KW-1133">Transmembrane helix</keyword>
<evidence type="ECO:0000256" key="4">
    <source>
        <dbReference type="ARBA" id="ARBA00022606"/>
    </source>
</evidence>
<feature type="signal peptide" evidence="15">
    <location>
        <begin position="1"/>
        <end position="21"/>
    </location>
</feature>
<evidence type="ECO:0000256" key="3">
    <source>
        <dbReference type="ARBA" id="ARBA00022543"/>
    </source>
</evidence>
<evidence type="ECO:0000256" key="15">
    <source>
        <dbReference type="SAM" id="SignalP"/>
    </source>
</evidence>
<feature type="transmembrane region" description="Helical" evidence="14">
    <location>
        <begin position="267"/>
        <end position="288"/>
    </location>
</feature>
<feature type="transmembrane region" description="Helical" evidence="14">
    <location>
        <begin position="228"/>
        <end position="247"/>
    </location>
</feature>
<dbReference type="OrthoDB" id="30586at2"/>
<gene>
    <name evidence="16" type="ordered locus">Isop_3505</name>
</gene>
<evidence type="ECO:0000256" key="9">
    <source>
        <dbReference type="ARBA" id="ARBA00023136"/>
    </source>
</evidence>
<dbReference type="InParanoid" id="E8QX23"/>
<keyword evidence="3" id="KW-0600">Photoreceptor protein</keyword>
<dbReference type="GO" id="GO:0007602">
    <property type="term" value="P:phototransduction"/>
    <property type="evidence" value="ECO:0007669"/>
    <property type="project" value="UniProtKB-KW"/>
</dbReference>
<feature type="site" description="Primary proton acceptor" evidence="11">
    <location>
        <position position="138"/>
    </location>
</feature>
<evidence type="ECO:0000256" key="14">
    <source>
        <dbReference type="SAM" id="Phobius"/>
    </source>
</evidence>
<dbReference type="SMART" id="SM01021">
    <property type="entry name" value="Bac_rhodopsin"/>
    <property type="match status" value="1"/>
</dbReference>
<dbReference type="PRINTS" id="PR00251">
    <property type="entry name" value="BACTRLOPSIN"/>
</dbReference>
<keyword evidence="9 14" id="KW-0472">Membrane</keyword>
<evidence type="ECO:0000256" key="12">
    <source>
        <dbReference type="PIRSR" id="PIRSR038142-50"/>
    </source>
</evidence>
<evidence type="ECO:0000256" key="11">
    <source>
        <dbReference type="PIRSR" id="PIRSR038142-1"/>
    </source>
</evidence>
<dbReference type="CDD" id="cd15242">
    <property type="entry name" value="7tm_Proteorhodopsin"/>
    <property type="match status" value="1"/>
</dbReference>
<dbReference type="Gene3D" id="1.20.1070.10">
    <property type="entry name" value="Rhodopsin 7-helix transmembrane proteins"/>
    <property type="match status" value="1"/>
</dbReference>
<dbReference type="GO" id="GO:0010461">
    <property type="term" value="F:light-activated monoatomic ion channel activity"/>
    <property type="evidence" value="ECO:0007669"/>
    <property type="project" value="InterPro"/>
</dbReference>
<keyword evidence="15" id="KW-0732">Signal</keyword>
<evidence type="ECO:0000256" key="8">
    <source>
        <dbReference type="ARBA" id="ARBA00022991"/>
    </source>
</evidence>
<keyword evidence="8 12" id="KW-0157">Chromophore</keyword>
<evidence type="ECO:0000256" key="2">
    <source>
        <dbReference type="ARBA" id="ARBA00008130"/>
    </source>
</evidence>
<dbReference type="KEGG" id="ipa:Isop_3505"/>
<dbReference type="STRING" id="575540.Isop_3505"/>
<keyword evidence="17" id="KW-1185">Reference proteome</keyword>
<feature type="compositionally biased region" description="Low complexity" evidence="13">
    <location>
        <begin position="23"/>
        <end position="42"/>
    </location>
</feature>
<dbReference type="AlphaFoldDB" id="E8QX23"/>
<dbReference type="SUPFAM" id="SSF81321">
    <property type="entry name" value="Family A G protein-coupled receptor-like"/>
    <property type="match status" value="1"/>
</dbReference>
<evidence type="ECO:0000256" key="13">
    <source>
        <dbReference type="SAM" id="MobiDB-lite"/>
    </source>
</evidence>
<feature type="modified residue" description="N6-(retinylidene)lysine" evidence="12">
    <location>
        <position position="277"/>
    </location>
</feature>
<dbReference type="Proteomes" id="UP000008631">
    <property type="component" value="Chromosome"/>
</dbReference>
<feature type="transmembrane region" description="Helical" evidence="14">
    <location>
        <begin position="164"/>
        <end position="181"/>
    </location>
</feature>
<dbReference type="InterPro" id="IPR001425">
    <property type="entry name" value="Arc/bac/fun_rhodopsins"/>
</dbReference>
<feature type="site" description="Responsible for spectral tuning" evidence="11">
    <location>
        <position position="146"/>
    </location>
</feature>
<evidence type="ECO:0000256" key="6">
    <source>
        <dbReference type="ARBA" id="ARBA00022925"/>
    </source>
</evidence>
<dbReference type="GO" id="GO:0009881">
    <property type="term" value="F:photoreceptor activity"/>
    <property type="evidence" value="ECO:0007669"/>
    <property type="project" value="UniProtKB-KW"/>
</dbReference>
<keyword evidence="4" id="KW-0716">Sensory transduction</keyword>
<dbReference type="HOGENOM" id="CLU_054785_3_1_0"/>
<dbReference type="Pfam" id="PF01036">
    <property type="entry name" value="Bac_rhodopsin"/>
    <property type="match status" value="1"/>
</dbReference>
<dbReference type="EMBL" id="CP002353">
    <property type="protein sequence ID" value="ADV64062.1"/>
    <property type="molecule type" value="Genomic_DNA"/>
</dbReference>
<feature type="chain" id="PRO_5003229839" evidence="15">
    <location>
        <begin position="22"/>
        <end position="308"/>
    </location>
</feature>
<dbReference type="PIRSF" id="PIRSF038142">
    <property type="entry name" value="Rhodopsin_bac_prd"/>
    <property type="match status" value="1"/>
</dbReference>
<keyword evidence="6 12" id="KW-0681">Retinal protein</keyword>